<proteinExistence type="predicted"/>
<reference evidence="1 2" key="1">
    <citation type="submission" date="2017-11" db="EMBL/GenBank/DDBJ databases">
        <title>De novo assembly and phasing of dikaryotic genomes from two isolates of Puccinia coronata f. sp. avenae, the causal agent of oat crown rust.</title>
        <authorList>
            <person name="Miller M.E."/>
            <person name="Zhang Y."/>
            <person name="Omidvar V."/>
            <person name="Sperschneider J."/>
            <person name="Schwessinger B."/>
            <person name="Raley C."/>
            <person name="Palmer J.M."/>
            <person name="Garnica D."/>
            <person name="Upadhyaya N."/>
            <person name="Rathjen J."/>
            <person name="Taylor J.M."/>
            <person name="Park R.F."/>
            <person name="Dodds P.N."/>
            <person name="Hirsch C.D."/>
            <person name="Kianian S.F."/>
            <person name="Figueroa M."/>
        </authorList>
    </citation>
    <scope>NUCLEOTIDE SEQUENCE [LARGE SCALE GENOMIC DNA]</scope>
    <source>
        <strain evidence="1">12NC29</strain>
    </source>
</reference>
<gene>
    <name evidence="1" type="ORF">PCANC_05778</name>
</gene>
<evidence type="ECO:0000313" key="1">
    <source>
        <dbReference type="EMBL" id="PLW52945.1"/>
    </source>
</evidence>
<accession>A0A2N5VSI2</accession>
<organism evidence="1 2">
    <name type="scientific">Puccinia coronata f. sp. avenae</name>
    <dbReference type="NCBI Taxonomy" id="200324"/>
    <lineage>
        <taxon>Eukaryota</taxon>
        <taxon>Fungi</taxon>
        <taxon>Dikarya</taxon>
        <taxon>Basidiomycota</taxon>
        <taxon>Pucciniomycotina</taxon>
        <taxon>Pucciniomycetes</taxon>
        <taxon>Pucciniales</taxon>
        <taxon>Pucciniaceae</taxon>
        <taxon>Puccinia</taxon>
    </lineage>
</organism>
<dbReference type="EMBL" id="PGCJ01000071">
    <property type="protein sequence ID" value="PLW52945.1"/>
    <property type="molecule type" value="Genomic_DNA"/>
</dbReference>
<dbReference type="Proteomes" id="UP000235388">
    <property type="component" value="Unassembled WGS sequence"/>
</dbReference>
<dbReference type="AlphaFoldDB" id="A0A2N5VSI2"/>
<keyword evidence="2" id="KW-1185">Reference proteome</keyword>
<comment type="caution">
    <text evidence="1">The sequence shown here is derived from an EMBL/GenBank/DDBJ whole genome shotgun (WGS) entry which is preliminary data.</text>
</comment>
<name>A0A2N5VSI2_9BASI</name>
<protein>
    <submittedName>
        <fullName evidence="1">Uncharacterized protein</fullName>
    </submittedName>
</protein>
<evidence type="ECO:0000313" key="2">
    <source>
        <dbReference type="Proteomes" id="UP000235388"/>
    </source>
</evidence>
<sequence length="139" mass="14376">MNYTGGDVLPGLPVTGPYAGNIPIQPNGVLPPLPDLPVAPVPNHQYPLAPPQMLVGGSPVFVQDPASPTNTNSPLFVADPYYTTPANCALLTEPRVNFAAQTADLACTATGPQDAPMLQVNPSLTQALSASVMPRASTF</sequence>